<sequence>MIFNGSPKAGGNTDFLIDRFTTFLGERDVVKFVLREMNISPCRGCEMCSISGRCVIKDDMYDIYKKIENCKSFLFFSPIFFGGVTSTLKSVIDRCQPFWARKNILGKKFENNNRRGLIALIGATSFLKGYECAALTVKWLFNVIDVAENRTLYYMNIERHSDFLNYNIDNDIYKTIEFFGESEE</sequence>
<name>A0A2R4VYR3_THEAF</name>
<dbReference type="PANTHER" id="PTHR43278:SF2">
    <property type="entry name" value="IRON-SULFUR FLAVOPROTEIN"/>
    <property type="match status" value="1"/>
</dbReference>
<keyword evidence="5" id="KW-1185">Reference proteome</keyword>
<keyword evidence="2" id="KW-0288">FMN</keyword>
<dbReference type="Gene3D" id="3.40.50.360">
    <property type="match status" value="1"/>
</dbReference>
<evidence type="ECO:0000256" key="2">
    <source>
        <dbReference type="ARBA" id="ARBA00022643"/>
    </source>
</evidence>
<organism evidence="4 5">
    <name type="scientific">Thermodesulfobium acidiphilum</name>
    <dbReference type="NCBI Taxonomy" id="1794699"/>
    <lineage>
        <taxon>Bacteria</taxon>
        <taxon>Pseudomonadati</taxon>
        <taxon>Thermodesulfobiota</taxon>
        <taxon>Thermodesulfobiia</taxon>
        <taxon>Thermodesulfobiales</taxon>
        <taxon>Thermodesulfobiaceae</taxon>
        <taxon>Thermodesulfobium</taxon>
    </lineage>
</organism>
<evidence type="ECO:0000313" key="4">
    <source>
        <dbReference type="EMBL" id="AWB09677.1"/>
    </source>
</evidence>
<proteinExistence type="predicted"/>
<dbReference type="Proteomes" id="UP000244792">
    <property type="component" value="Chromosome"/>
</dbReference>
<accession>A0A2R4VYR3</accession>
<dbReference type="InterPro" id="IPR051796">
    <property type="entry name" value="ISF_SsuE-like"/>
</dbReference>
<evidence type="ECO:0000256" key="1">
    <source>
        <dbReference type="ARBA" id="ARBA00022630"/>
    </source>
</evidence>
<keyword evidence="1" id="KW-0285">Flavoprotein</keyword>
<dbReference type="GO" id="GO:0016491">
    <property type="term" value="F:oxidoreductase activity"/>
    <property type="evidence" value="ECO:0007669"/>
    <property type="project" value="InterPro"/>
</dbReference>
<protein>
    <submittedName>
        <fullName evidence="4">NADPH-dependent FMN reductase</fullName>
    </submittedName>
</protein>
<feature type="domain" description="NADPH-dependent FMN reductase-like" evidence="3">
    <location>
        <begin position="2"/>
        <end position="106"/>
    </location>
</feature>
<dbReference type="Pfam" id="PF03358">
    <property type="entry name" value="FMN_red"/>
    <property type="match status" value="1"/>
</dbReference>
<dbReference type="InterPro" id="IPR029039">
    <property type="entry name" value="Flavoprotein-like_sf"/>
</dbReference>
<evidence type="ECO:0000313" key="5">
    <source>
        <dbReference type="Proteomes" id="UP000244792"/>
    </source>
</evidence>
<dbReference type="SUPFAM" id="SSF52218">
    <property type="entry name" value="Flavoproteins"/>
    <property type="match status" value="1"/>
</dbReference>
<dbReference type="InterPro" id="IPR005025">
    <property type="entry name" value="FMN_Rdtase-like_dom"/>
</dbReference>
<dbReference type="PANTHER" id="PTHR43278">
    <property type="entry name" value="NAD(P)H-DEPENDENT FMN-CONTAINING OXIDOREDUCTASE YWQN-RELATED"/>
    <property type="match status" value="1"/>
</dbReference>
<evidence type="ECO:0000259" key="3">
    <source>
        <dbReference type="Pfam" id="PF03358"/>
    </source>
</evidence>
<gene>
    <name evidence="4" type="ORF">TDSAC_0295</name>
</gene>
<dbReference type="EMBL" id="CP020921">
    <property type="protein sequence ID" value="AWB09677.1"/>
    <property type="molecule type" value="Genomic_DNA"/>
</dbReference>
<dbReference type="AlphaFoldDB" id="A0A2R4VYR3"/>
<reference evidence="4 5" key="1">
    <citation type="submission" date="2017-04" db="EMBL/GenBank/DDBJ databases">
        <title>Genomic insights into metabolism of Thermodesulfobium acidiphilum.</title>
        <authorList>
            <person name="Toshchakov S.V."/>
            <person name="Frolov E.N."/>
            <person name="Kublanov I.V."/>
            <person name="Samarov N.I."/>
            <person name="Novikov A."/>
            <person name="Lebedinsky A.V."/>
            <person name="Bonch-Osmolovskaya E.A."/>
            <person name="Chernyh N.A."/>
        </authorList>
    </citation>
    <scope>NUCLEOTIDE SEQUENCE [LARGE SCALE GENOMIC DNA]</scope>
    <source>
        <strain evidence="4 5">3127-1</strain>
    </source>
</reference>
<dbReference type="KEGG" id="taci:TDSAC_0295"/>